<evidence type="ECO:0000313" key="1">
    <source>
        <dbReference type="EMBL" id="GER49372.1"/>
    </source>
</evidence>
<reference evidence="2" key="1">
    <citation type="journal article" date="2019" name="Curr. Biol.">
        <title>Genome Sequence of Striga asiatica Provides Insight into the Evolution of Plant Parasitism.</title>
        <authorList>
            <person name="Yoshida S."/>
            <person name="Kim S."/>
            <person name="Wafula E.K."/>
            <person name="Tanskanen J."/>
            <person name="Kim Y.M."/>
            <person name="Honaas L."/>
            <person name="Yang Z."/>
            <person name="Spallek T."/>
            <person name="Conn C.E."/>
            <person name="Ichihashi Y."/>
            <person name="Cheong K."/>
            <person name="Cui S."/>
            <person name="Der J.P."/>
            <person name="Gundlach H."/>
            <person name="Jiao Y."/>
            <person name="Hori C."/>
            <person name="Ishida J.K."/>
            <person name="Kasahara H."/>
            <person name="Kiba T."/>
            <person name="Kim M.S."/>
            <person name="Koo N."/>
            <person name="Laohavisit A."/>
            <person name="Lee Y.H."/>
            <person name="Lumba S."/>
            <person name="McCourt P."/>
            <person name="Mortimer J.C."/>
            <person name="Mutuku J.M."/>
            <person name="Nomura T."/>
            <person name="Sasaki-Sekimoto Y."/>
            <person name="Seto Y."/>
            <person name="Wang Y."/>
            <person name="Wakatake T."/>
            <person name="Sakakibara H."/>
            <person name="Demura T."/>
            <person name="Yamaguchi S."/>
            <person name="Yoneyama K."/>
            <person name="Manabe R.I."/>
            <person name="Nelson D.C."/>
            <person name="Schulman A.H."/>
            <person name="Timko M.P."/>
            <person name="dePamphilis C.W."/>
            <person name="Choi D."/>
            <person name="Shirasu K."/>
        </authorList>
    </citation>
    <scope>NUCLEOTIDE SEQUENCE [LARGE SCALE GENOMIC DNA]</scope>
    <source>
        <strain evidence="2">cv. UVA1</strain>
    </source>
</reference>
<feature type="non-terminal residue" evidence="1">
    <location>
        <position position="188"/>
    </location>
</feature>
<keyword evidence="2" id="KW-1185">Reference proteome</keyword>
<name>A0A5A7QWQ8_STRAF</name>
<dbReference type="AlphaFoldDB" id="A0A5A7QWQ8"/>
<sequence>MIVLIANITRPKEHSWVPIGMQHTQSFYNKNFRIRKNWNERNRTWYIVGRRNTRTPDYSSYETYLELVRTLKVLHASGYTRVCFRTSDFCYQNNHIKLNYLFPLLMIMTNVFRVGLKLWTVVTGESMLYSSQEYTEALKGSEARRALTLLLMENYMYKDVVRKGGYNYSSLQEIGIGILILGLPKSDK</sequence>
<proteinExistence type="predicted"/>
<dbReference type="Proteomes" id="UP000325081">
    <property type="component" value="Unassembled WGS sequence"/>
</dbReference>
<dbReference type="EMBL" id="BKCP01008515">
    <property type="protein sequence ID" value="GER49372.1"/>
    <property type="molecule type" value="Genomic_DNA"/>
</dbReference>
<evidence type="ECO:0000313" key="2">
    <source>
        <dbReference type="Proteomes" id="UP000325081"/>
    </source>
</evidence>
<gene>
    <name evidence="1" type="ORF">STAS_26610</name>
</gene>
<protein>
    <submittedName>
        <fullName evidence="1">Uncharacterized protein</fullName>
    </submittedName>
</protein>
<comment type="caution">
    <text evidence="1">The sequence shown here is derived from an EMBL/GenBank/DDBJ whole genome shotgun (WGS) entry which is preliminary data.</text>
</comment>
<organism evidence="1 2">
    <name type="scientific">Striga asiatica</name>
    <name type="common">Asiatic witchweed</name>
    <name type="synonym">Buchnera asiatica</name>
    <dbReference type="NCBI Taxonomy" id="4170"/>
    <lineage>
        <taxon>Eukaryota</taxon>
        <taxon>Viridiplantae</taxon>
        <taxon>Streptophyta</taxon>
        <taxon>Embryophyta</taxon>
        <taxon>Tracheophyta</taxon>
        <taxon>Spermatophyta</taxon>
        <taxon>Magnoliopsida</taxon>
        <taxon>eudicotyledons</taxon>
        <taxon>Gunneridae</taxon>
        <taxon>Pentapetalae</taxon>
        <taxon>asterids</taxon>
        <taxon>lamiids</taxon>
        <taxon>Lamiales</taxon>
        <taxon>Orobanchaceae</taxon>
        <taxon>Buchnereae</taxon>
        <taxon>Striga</taxon>
    </lineage>
</organism>
<accession>A0A5A7QWQ8</accession>